<dbReference type="PANTHER" id="PTHR46014:SF1">
    <property type="entry name" value="TETRATRICOPEPTIDE REPEAT PROTEIN 1"/>
    <property type="match status" value="1"/>
</dbReference>
<name>A0A0K0D239_ANGCA</name>
<sequence>MAIVEEVEEDSDIKETIEKLKREGNEKFGVGEWTAAAEKYKEALDICPPDLYSLRSVLFSNLSAVYIKQSEWKASAEAATEAIKANVPNEKALERRAFAFSNIPEKYRDAIQDYEKLKEQFPHRTQYLEKIEEINQKIAVRNEQMKSEMLGKLKELGDVCLRPFGLSTDSFQVTQNADGGYNISMKNAARQ</sequence>
<dbReference type="SUPFAM" id="SSF48452">
    <property type="entry name" value="TPR-like"/>
    <property type="match status" value="1"/>
</dbReference>
<dbReference type="Gene3D" id="1.25.40.10">
    <property type="entry name" value="Tetratricopeptide repeat domain"/>
    <property type="match status" value="1"/>
</dbReference>
<accession>A0A0K0D239</accession>
<reference evidence="2" key="2">
    <citation type="submission" date="2017-02" db="UniProtKB">
        <authorList>
            <consortium name="WormBaseParasite"/>
        </authorList>
    </citation>
    <scope>IDENTIFICATION</scope>
</reference>
<reference evidence="1" key="1">
    <citation type="submission" date="2012-09" db="EMBL/GenBank/DDBJ databases">
        <authorList>
            <person name="Martin A.A."/>
        </authorList>
    </citation>
    <scope>NUCLEOTIDE SEQUENCE</scope>
</reference>
<protein>
    <submittedName>
        <fullName evidence="2">TPR_REGION domain-containing protein</fullName>
    </submittedName>
</protein>
<keyword evidence="1" id="KW-1185">Reference proteome</keyword>
<dbReference type="InterPro" id="IPR052769">
    <property type="entry name" value="TPR_domain_protein"/>
</dbReference>
<dbReference type="AlphaFoldDB" id="A0A0K0D239"/>
<dbReference type="WBParaSite" id="ACAC_0000413401-mRNA-1">
    <property type="protein sequence ID" value="ACAC_0000413401-mRNA-1"/>
    <property type="gene ID" value="ACAC_0000413401"/>
</dbReference>
<proteinExistence type="predicted"/>
<dbReference type="Proteomes" id="UP000035642">
    <property type="component" value="Unassembled WGS sequence"/>
</dbReference>
<dbReference type="InterPro" id="IPR011990">
    <property type="entry name" value="TPR-like_helical_dom_sf"/>
</dbReference>
<organism evidence="1 2">
    <name type="scientific">Angiostrongylus cantonensis</name>
    <name type="common">Rat lungworm</name>
    <dbReference type="NCBI Taxonomy" id="6313"/>
    <lineage>
        <taxon>Eukaryota</taxon>
        <taxon>Metazoa</taxon>
        <taxon>Ecdysozoa</taxon>
        <taxon>Nematoda</taxon>
        <taxon>Chromadorea</taxon>
        <taxon>Rhabditida</taxon>
        <taxon>Rhabditina</taxon>
        <taxon>Rhabditomorpha</taxon>
        <taxon>Strongyloidea</taxon>
        <taxon>Metastrongylidae</taxon>
        <taxon>Angiostrongylus</taxon>
    </lineage>
</organism>
<evidence type="ECO:0000313" key="1">
    <source>
        <dbReference type="Proteomes" id="UP000035642"/>
    </source>
</evidence>
<dbReference type="PANTHER" id="PTHR46014">
    <property type="entry name" value="TETRATRICOPEPTIDE REPEAT PROTEIN 1"/>
    <property type="match status" value="1"/>
</dbReference>
<dbReference type="STRING" id="6313.A0A0K0D239"/>
<evidence type="ECO:0000313" key="2">
    <source>
        <dbReference type="WBParaSite" id="ACAC_0000413401-mRNA-1"/>
    </source>
</evidence>